<proteinExistence type="predicted"/>
<evidence type="ECO:0000313" key="1">
    <source>
        <dbReference type="EMBL" id="MPM62666.1"/>
    </source>
</evidence>
<comment type="caution">
    <text evidence="1">The sequence shown here is derived from an EMBL/GenBank/DDBJ whole genome shotgun (WGS) entry which is preliminary data.</text>
</comment>
<name>A0A645BC46_9ZZZZ</name>
<sequence>MVRFHLPRFIVVETRRTLECSAVEHVRGIVHILYEAVGFGPFHKDPAFQFFQQSVFVFELFEICQQIGNPCFQVSDQLPVAAAFGIIINLNDKPE</sequence>
<dbReference type="AlphaFoldDB" id="A0A645BC46"/>
<dbReference type="EMBL" id="VSSQ01018985">
    <property type="protein sequence ID" value="MPM62666.1"/>
    <property type="molecule type" value="Genomic_DNA"/>
</dbReference>
<gene>
    <name evidence="1" type="ORF">SDC9_109543</name>
</gene>
<organism evidence="1">
    <name type="scientific">bioreactor metagenome</name>
    <dbReference type="NCBI Taxonomy" id="1076179"/>
    <lineage>
        <taxon>unclassified sequences</taxon>
        <taxon>metagenomes</taxon>
        <taxon>ecological metagenomes</taxon>
    </lineage>
</organism>
<protein>
    <submittedName>
        <fullName evidence="1">Uncharacterized protein</fullName>
    </submittedName>
</protein>
<accession>A0A645BC46</accession>
<reference evidence="1" key="1">
    <citation type="submission" date="2019-08" db="EMBL/GenBank/DDBJ databases">
        <authorList>
            <person name="Kucharzyk K."/>
            <person name="Murdoch R.W."/>
            <person name="Higgins S."/>
            <person name="Loffler F."/>
        </authorList>
    </citation>
    <scope>NUCLEOTIDE SEQUENCE</scope>
</reference>